<dbReference type="CDD" id="cd06551">
    <property type="entry name" value="LPLAT"/>
    <property type="match status" value="1"/>
</dbReference>
<dbReference type="SMART" id="SM00563">
    <property type="entry name" value="PlsC"/>
    <property type="match status" value="1"/>
</dbReference>
<dbReference type="AlphaFoldDB" id="A0A060M0T6"/>
<dbReference type="GO" id="GO:0003841">
    <property type="term" value="F:1-acylglycerol-3-phosphate O-acyltransferase activity"/>
    <property type="evidence" value="ECO:0007669"/>
    <property type="project" value="TreeGrafter"/>
</dbReference>
<dbReference type="PANTHER" id="PTHR10434">
    <property type="entry name" value="1-ACYL-SN-GLYCEROL-3-PHOSPHATE ACYLTRANSFERASE"/>
    <property type="match status" value="1"/>
</dbReference>
<evidence type="ECO:0000259" key="3">
    <source>
        <dbReference type="SMART" id="SM00563"/>
    </source>
</evidence>
<dbReference type="SUPFAM" id="SSF69593">
    <property type="entry name" value="Glycerol-3-phosphate (1)-acyltransferase"/>
    <property type="match status" value="1"/>
</dbReference>
<keyword evidence="1 4" id="KW-0808">Transferase</keyword>
<dbReference type="InterPro" id="IPR002123">
    <property type="entry name" value="Plipid/glycerol_acylTrfase"/>
</dbReference>
<evidence type="ECO:0000256" key="1">
    <source>
        <dbReference type="ARBA" id="ARBA00022679"/>
    </source>
</evidence>
<dbReference type="EMBL" id="CP003923">
    <property type="protein sequence ID" value="AIC94163.1"/>
    <property type="molecule type" value="Genomic_DNA"/>
</dbReference>
<dbReference type="PANTHER" id="PTHR10434:SF11">
    <property type="entry name" value="1-ACYL-SN-GLYCEROL-3-PHOSPHATE ACYLTRANSFERASE"/>
    <property type="match status" value="1"/>
</dbReference>
<feature type="domain" description="Phospholipid/glycerol acyltransferase" evidence="3">
    <location>
        <begin position="44"/>
        <end position="162"/>
    </location>
</feature>
<protein>
    <submittedName>
        <fullName evidence="4">1-acyl-sn-glycerol-3-phosphate acyltransferase</fullName>
    </submittedName>
</protein>
<dbReference type="KEGG" id="ble:BleG1_1585"/>
<dbReference type="HOGENOM" id="CLU_097817_0_0_9"/>
<dbReference type="RefSeq" id="WP_038479166.1">
    <property type="nucleotide sequence ID" value="NZ_CP003923.1"/>
</dbReference>
<keyword evidence="2 4" id="KW-0012">Acyltransferase</keyword>
<gene>
    <name evidence="4" type="ORF">BleG1_1585</name>
</gene>
<name>A0A060M0T6_9BACI</name>
<dbReference type="GO" id="GO:0006654">
    <property type="term" value="P:phosphatidic acid biosynthetic process"/>
    <property type="evidence" value="ECO:0007669"/>
    <property type="project" value="TreeGrafter"/>
</dbReference>
<organism evidence="4 5">
    <name type="scientific">Shouchella lehensis G1</name>
    <dbReference type="NCBI Taxonomy" id="1246626"/>
    <lineage>
        <taxon>Bacteria</taxon>
        <taxon>Bacillati</taxon>
        <taxon>Bacillota</taxon>
        <taxon>Bacilli</taxon>
        <taxon>Bacillales</taxon>
        <taxon>Bacillaceae</taxon>
        <taxon>Shouchella</taxon>
    </lineage>
</organism>
<dbReference type="GO" id="GO:0005886">
    <property type="term" value="C:plasma membrane"/>
    <property type="evidence" value="ECO:0007669"/>
    <property type="project" value="TreeGrafter"/>
</dbReference>
<dbReference type="PATRIC" id="fig|1246626.3.peg.1573"/>
<accession>A0A060M0T6</accession>
<dbReference type="Proteomes" id="UP000027142">
    <property type="component" value="Chromosome"/>
</dbReference>
<evidence type="ECO:0000256" key="2">
    <source>
        <dbReference type="ARBA" id="ARBA00023315"/>
    </source>
</evidence>
<reference evidence="4 5" key="1">
    <citation type="journal article" date="2014" name="Gene">
        <title>A comparative genomic analysis of the alkalitolerant soil bacterium Bacillus lehensis G1.</title>
        <authorList>
            <person name="Noor Y.M."/>
            <person name="Samsulrizal N.H."/>
            <person name="Jema'on N.A."/>
            <person name="Low K.O."/>
            <person name="Ramli A.N."/>
            <person name="Alias N.I."/>
            <person name="Damis S.I."/>
            <person name="Fuzi S.F."/>
            <person name="Isa M.N."/>
            <person name="Murad A.M."/>
            <person name="Raih M.F."/>
            <person name="Bakar F.D."/>
            <person name="Najimudin N."/>
            <person name="Mahadi N.M."/>
            <person name="Illias R.M."/>
        </authorList>
    </citation>
    <scope>NUCLEOTIDE SEQUENCE [LARGE SCALE GENOMIC DNA]</scope>
    <source>
        <strain evidence="4 5">G1</strain>
    </source>
</reference>
<evidence type="ECO:0000313" key="5">
    <source>
        <dbReference type="Proteomes" id="UP000027142"/>
    </source>
</evidence>
<dbReference type="STRING" id="1246626.BleG1_1585"/>
<keyword evidence="5" id="KW-1185">Reference proteome</keyword>
<sequence>MIRAKRNTVALTLFRFYVRVFLAKRSFANIYVRVDQEISPNQPSLIIANHSSWWDGMLALLLTKKQITQPLFMMMSEKGLKAYSFFRYFGAFSINPSKPKEMMTSLHYAKEQLQNCHAVWLFPQGEEQALEKRPLDFLNGIGWLGEHAPSQTAIIPVTLSYFFANKRKPNVFIHIGSSQPVTSFQGSKQEKTIQVEKLLTSQLDKQREAIIQNDYSRYTVLH</sequence>
<dbReference type="Pfam" id="PF01553">
    <property type="entry name" value="Acyltransferase"/>
    <property type="match status" value="1"/>
</dbReference>
<proteinExistence type="predicted"/>
<dbReference type="eggNOG" id="COG0204">
    <property type="taxonomic scope" value="Bacteria"/>
</dbReference>
<dbReference type="OrthoDB" id="152799at2"/>
<evidence type="ECO:0000313" key="4">
    <source>
        <dbReference type="EMBL" id="AIC94163.1"/>
    </source>
</evidence>